<accession>A0AAJ6QWT8</accession>
<proteinExistence type="predicted"/>
<gene>
    <name evidence="2" type="primary">LOC100906751</name>
</gene>
<keyword evidence="1" id="KW-1185">Reference proteome</keyword>
<evidence type="ECO:0000313" key="1">
    <source>
        <dbReference type="Proteomes" id="UP000694867"/>
    </source>
</evidence>
<sequence>MKFRGLPADMKVAGADVRPRGRLTLPLLPCGFCKFFHVDYFLCEKGHVLCIDCGNDDLHKARGDRVESPCFGCGKIVPMQKIHVDVEQLRYERFCCACSHEGTLAEIQMHLHSAKYGLACILIDKTPTEMEINHFKNRLYELDTVKSKLDEAEDLISAFFDLHFAKPSASLKSHATNKQLVRRIEERLVCVKNLLQEVDVMNNEMRPTLEAMFKGNCWLVLKTCDIFPKHRHVLRTVIYGVAVEVLSKQEIYDGALWLGMFIRGCDFDMSGLQKRKDAYPLKAKITIRIHNSRGYEVGKGSFVTFDNNTYTSASFKDPFVEESVFVGVDKLILMSDVRKPEMIVGNKIRLSFQFEPLLDM</sequence>
<dbReference type="KEGG" id="goe:100906751"/>
<dbReference type="AlphaFoldDB" id="A0AAJ6QWT8"/>
<evidence type="ECO:0000313" key="2">
    <source>
        <dbReference type="RefSeq" id="XP_003746634.1"/>
    </source>
</evidence>
<name>A0AAJ6QWT8_9ACAR</name>
<reference evidence="2" key="1">
    <citation type="submission" date="2025-08" db="UniProtKB">
        <authorList>
            <consortium name="RefSeq"/>
        </authorList>
    </citation>
    <scope>IDENTIFICATION</scope>
</reference>
<dbReference type="Proteomes" id="UP000694867">
    <property type="component" value="Unplaced"/>
</dbReference>
<organism evidence="1 2">
    <name type="scientific">Galendromus occidentalis</name>
    <name type="common">western predatory mite</name>
    <dbReference type="NCBI Taxonomy" id="34638"/>
    <lineage>
        <taxon>Eukaryota</taxon>
        <taxon>Metazoa</taxon>
        <taxon>Ecdysozoa</taxon>
        <taxon>Arthropoda</taxon>
        <taxon>Chelicerata</taxon>
        <taxon>Arachnida</taxon>
        <taxon>Acari</taxon>
        <taxon>Parasitiformes</taxon>
        <taxon>Mesostigmata</taxon>
        <taxon>Gamasina</taxon>
        <taxon>Phytoseioidea</taxon>
        <taxon>Phytoseiidae</taxon>
        <taxon>Typhlodrominae</taxon>
        <taxon>Galendromus</taxon>
    </lineage>
</organism>
<protein>
    <submittedName>
        <fullName evidence="2">Uncharacterized protein LOC100906751</fullName>
    </submittedName>
</protein>
<dbReference type="RefSeq" id="XP_003746634.1">
    <property type="nucleotide sequence ID" value="XM_003746586.2"/>
</dbReference>
<dbReference type="GeneID" id="100906751"/>